<feature type="compositionally biased region" description="Basic residues" evidence="6">
    <location>
        <begin position="469"/>
        <end position="480"/>
    </location>
</feature>
<reference evidence="9 11" key="1">
    <citation type="submission" date="2014-07" db="EMBL/GenBank/DDBJ databases">
        <authorList>
            <person name="McCorrison J."/>
            <person name="Sanka R."/>
            <person name="Torralba M."/>
            <person name="Gillis M."/>
            <person name="Haft D.H."/>
            <person name="Methe B."/>
            <person name="Sutton G."/>
            <person name="Nelson K.E."/>
        </authorList>
    </citation>
    <scope>NUCLEOTIDE SEQUENCE [LARGE SCALE GENOMIC DNA]</scope>
    <source>
        <strain evidence="9 11">DNF00011</strain>
    </source>
</reference>
<evidence type="ECO:0000256" key="2">
    <source>
        <dbReference type="ARBA" id="ARBA00022741"/>
    </source>
</evidence>
<dbReference type="Pfam" id="PF00271">
    <property type="entry name" value="Helicase_C"/>
    <property type="match status" value="1"/>
</dbReference>
<dbReference type="InterPro" id="IPR002464">
    <property type="entry name" value="DNA/RNA_helicase_DEAH_CS"/>
</dbReference>
<keyword evidence="5" id="KW-0067">ATP-binding</keyword>
<sequence>MSMSISYPPELPVSAARDEIVEALTHHQVIVVAGETGSGKTTQLPKMLAEVLGVADAAPGERGMIAHTQPRRIAARSVAERLAEELGTTIGDDVGYQVRFTDESSKKTRIKLMTDGILLAEIAGDPQLSRYSGIIIDEAHERSLNIDVLLGHVARLLPERPDLKVVITSATIDPESFARHFATKDPAGELTPAPIIEVSGRTYPVEIRYRPVGEDPNDGADELDPDSAAADVDMTSAVVDAVKELAAEGPGDILVFFSGEREIRDAQQALNGVIGSTPRLRNSEVLPLFGRLSMAEQHRIFASGSKRRIVLATNVAETSLTVPGIRYVVDTGLARISRYSTRTKVQRLPIERISQASARQRSGRSGRVADGIAIRLYSEEDFESRPEFTDPEILRTNLASVILQMAAMKVIQTPDDIAEFPFVQAPPARAVRDGVTLLRELGALTEPGQQDQSGRQNASQQNAGQQQQRKPRGRRGRGSQRPRGPLTRLGRDLARLPVDVRLGRMILEAAKHSAATEVLVIAAALSIQDPRERPSEESGNRAKAAEMHSRFSDQTSDFTGLLNLWRYVQEQQRELSSSAFRRLCRAEFINFLRVREWQDLFEQLRKLVKPLRISVPNRDVDPVGKHDAIHMSLLSGLLSHIGSWDERKREYAGARGTRFSIFPGSALAKRKPEFAMAAELVETSRLWARTVAEFNPDWVEKLAPHLVKVSHSEPHWSRQQGAALIYEKVTLFGVMVVARRRVQLSRIDKALARELFIRHALVEGDWDTRHAFFRRNLRRLREVEEMQTRMRRHDLLADDHALFDFYDQRIPANVSDQRALDRWWKGARSEDPHLLDFDPEKLLQADGEQLDHDAYPQQWRVDGDLSLELRYAFDPTGTGRDGVYVRVPIVFLNQLSPEPFQWHVPGFRVELITALIRSLPKQVRKAFVPAPDVAHAAADALAESFDPATDALLPSLELVLRRLRGEVIPEGSWDWGRVPDYLKPTFQVIGSRGKVLGDSKDLGALQAQLASQNRAAIASELGVSAEQLGEVKRRAGGNQKQDATQKQGAGQRARSGGKQAPKPAGKPAPQPGPKPRPGTATGADKASSMWEQRGLTQWPTGLPENRFPHEVSASVRGRDITGYPGLSDRTDAVGVTIYRSEAERVTGHRRGTIRLLALTVPSPQRYVMDHLTSREKIAFARTPHGDVDTFVKDAVYAAIDQLTPPHAPLDEAGFTSLFNHVRGELIEATLGLIKSLEKTLASANRVQARLDSITSNALADTVSDIRSQLRGLLYPGFVAAAGGHNVMHLPRYMEAIEKRLEKVETGALARDLENTDIIQELEDAYDDALDAVPQGAEPSEKLLDIKWLLEEQRVSLFAQELGTARSVSPKRIRTALREAQR</sequence>
<dbReference type="InterPro" id="IPR024590">
    <property type="entry name" value="HrpA_C"/>
</dbReference>
<comment type="caution">
    <text evidence="9">The sequence shown here is derived from an EMBL/GenBank/DDBJ whole genome shotgun (WGS) entry which is preliminary data.</text>
</comment>
<feature type="domain" description="Helicase C-terminal" evidence="8">
    <location>
        <begin position="237"/>
        <end position="409"/>
    </location>
</feature>
<evidence type="ECO:0000256" key="6">
    <source>
        <dbReference type="SAM" id="MobiDB-lite"/>
    </source>
</evidence>
<dbReference type="SMART" id="SM00847">
    <property type="entry name" value="HA2"/>
    <property type="match status" value="1"/>
</dbReference>
<dbReference type="SMART" id="SM00487">
    <property type="entry name" value="DEXDc"/>
    <property type="match status" value="1"/>
</dbReference>
<dbReference type="Pfam" id="PF07717">
    <property type="entry name" value="OB_NTP_bind"/>
    <property type="match status" value="1"/>
</dbReference>
<dbReference type="EMBL" id="JRNH01000004">
    <property type="protein sequence ID" value="KGF21361.1"/>
    <property type="molecule type" value="Genomic_DNA"/>
</dbReference>
<dbReference type="Gene3D" id="1.20.120.1080">
    <property type="match status" value="1"/>
</dbReference>
<dbReference type="Pfam" id="PF11898">
    <property type="entry name" value="DUF3418"/>
    <property type="match status" value="1"/>
</dbReference>
<dbReference type="CDD" id="cd18791">
    <property type="entry name" value="SF2_C_RHA"/>
    <property type="match status" value="1"/>
</dbReference>
<keyword evidence="3" id="KW-0378">Hydrolase</keyword>
<evidence type="ECO:0000256" key="3">
    <source>
        <dbReference type="ARBA" id="ARBA00022801"/>
    </source>
</evidence>
<proteinExistence type="inferred from homology"/>
<comment type="similarity">
    <text evidence="1">Belongs to the DEAD box helicase family. DEAH subfamily.</text>
</comment>
<dbReference type="GO" id="GO:0003723">
    <property type="term" value="F:RNA binding"/>
    <property type="evidence" value="ECO:0007669"/>
    <property type="project" value="TreeGrafter"/>
</dbReference>
<keyword evidence="2" id="KW-0547">Nucleotide-binding</keyword>
<name>A0A095YGX1_9MICC</name>
<dbReference type="PROSITE" id="PS51194">
    <property type="entry name" value="HELICASE_CTER"/>
    <property type="match status" value="1"/>
</dbReference>
<dbReference type="SMART" id="SM00490">
    <property type="entry name" value="HELICc"/>
    <property type="match status" value="1"/>
</dbReference>
<protein>
    <submittedName>
        <fullName evidence="9">ATP-dependent helicase</fullName>
    </submittedName>
</protein>
<evidence type="ECO:0000313" key="11">
    <source>
        <dbReference type="Proteomes" id="UP000053528"/>
    </source>
</evidence>
<evidence type="ECO:0000256" key="1">
    <source>
        <dbReference type="ARBA" id="ARBA00008792"/>
    </source>
</evidence>
<dbReference type="Pfam" id="PF00270">
    <property type="entry name" value="DEAD"/>
    <property type="match status" value="1"/>
</dbReference>
<dbReference type="SUPFAM" id="SSF52540">
    <property type="entry name" value="P-loop containing nucleoside triphosphate hydrolases"/>
    <property type="match status" value="1"/>
</dbReference>
<dbReference type="InterPro" id="IPR011709">
    <property type="entry name" value="DEAD-box_helicase_OB_fold"/>
</dbReference>
<dbReference type="Gene3D" id="3.40.50.300">
    <property type="entry name" value="P-loop containing nucleotide triphosphate hydrolases"/>
    <property type="match status" value="2"/>
</dbReference>
<dbReference type="PANTHER" id="PTHR18934">
    <property type="entry name" value="ATP-DEPENDENT RNA HELICASE"/>
    <property type="match status" value="1"/>
</dbReference>
<keyword evidence="4 9" id="KW-0347">Helicase</keyword>
<dbReference type="Pfam" id="PF21010">
    <property type="entry name" value="HA2_C"/>
    <property type="match status" value="1"/>
</dbReference>
<evidence type="ECO:0000313" key="9">
    <source>
        <dbReference type="EMBL" id="KGF21361.1"/>
    </source>
</evidence>
<dbReference type="InterPro" id="IPR011545">
    <property type="entry name" value="DEAD/DEAH_box_helicase_dom"/>
</dbReference>
<feature type="compositionally biased region" description="Polar residues" evidence="6">
    <location>
        <begin position="1038"/>
        <end position="1048"/>
    </location>
</feature>
<dbReference type="EMBL" id="JRNH01000004">
    <property type="protein sequence ID" value="KGF21455.1"/>
    <property type="molecule type" value="Genomic_DNA"/>
</dbReference>
<gene>
    <name evidence="9" type="ORF">HMPREF2128_01325</name>
    <name evidence="10" type="ORF">HMPREF2128_01920</name>
</gene>
<organism evidence="9 11">
    <name type="scientific">Pseudoglutamicibacter albus DNF00011</name>
    <dbReference type="NCBI Taxonomy" id="1401063"/>
    <lineage>
        <taxon>Bacteria</taxon>
        <taxon>Bacillati</taxon>
        <taxon>Actinomycetota</taxon>
        <taxon>Actinomycetes</taxon>
        <taxon>Micrococcales</taxon>
        <taxon>Micrococcaceae</taxon>
        <taxon>Pseudoglutamicibacter</taxon>
    </lineage>
</organism>
<dbReference type="GO" id="GO:0004386">
    <property type="term" value="F:helicase activity"/>
    <property type="evidence" value="ECO:0007669"/>
    <property type="project" value="UniProtKB-KW"/>
</dbReference>
<dbReference type="GO" id="GO:0005524">
    <property type="term" value="F:ATP binding"/>
    <property type="evidence" value="ECO:0007669"/>
    <property type="project" value="UniProtKB-KW"/>
</dbReference>
<feature type="compositionally biased region" description="Pro residues" evidence="6">
    <location>
        <begin position="1064"/>
        <end position="1076"/>
    </location>
</feature>
<feature type="region of interest" description="Disordered" evidence="6">
    <location>
        <begin position="1033"/>
        <end position="1088"/>
    </location>
</feature>
<evidence type="ECO:0000259" key="8">
    <source>
        <dbReference type="PROSITE" id="PS51194"/>
    </source>
</evidence>
<dbReference type="PROSITE" id="PS51192">
    <property type="entry name" value="HELICASE_ATP_BIND_1"/>
    <property type="match status" value="1"/>
</dbReference>
<dbReference type="InterPro" id="IPR001650">
    <property type="entry name" value="Helicase_C-like"/>
</dbReference>
<evidence type="ECO:0000313" key="10">
    <source>
        <dbReference type="EMBL" id="KGF21455.1"/>
    </source>
</evidence>
<evidence type="ECO:0000259" key="7">
    <source>
        <dbReference type="PROSITE" id="PS51192"/>
    </source>
</evidence>
<dbReference type="GO" id="GO:0016787">
    <property type="term" value="F:hydrolase activity"/>
    <property type="evidence" value="ECO:0007669"/>
    <property type="project" value="UniProtKB-KW"/>
</dbReference>
<dbReference type="RefSeq" id="WP_035754576.1">
    <property type="nucleotide sequence ID" value="NZ_JRNH01000004.1"/>
</dbReference>
<evidence type="ECO:0000256" key="4">
    <source>
        <dbReference type="ARBA" id="ARBA00022806"/>
    </source>
</evidence>
<dbReference type="InterPro" id="IPR014001">
    <property type="entry name" value="Helicase_ATP-bd"/>
</dbReference>
<dbReference type="InterPro" id="IPR007502">
    <property type="entry name" value="Helicase-assoc_dom"/>
</dbReference>
<dbReference type="PANTHER" id="PTHR18934:SF99">
    <property type="entry name" value="ATP-DEPENDENT RNA HELICASE DHX37-RELATED"/>
    <property type="match status" value="1"/>
</dbReference>
<dbReference type="Proteomes" id="UP000053528">
    <property type="component" value="Unassembled WGS sequence"/>
</dbReference>
<feature type="domain" description="Helicase ATP-binding" evidence="7">
    <location>
        <begin position="21"/>
        <end position="190"/>
    </location>
</feature>
<feature type="region of interest" description="Disordered" evidence="6">
    <location>
        <begin position="445"/>
        <end position="490"/>
    </location>
</feature>
<accession>A0A095YGX1</accession>
<evidence type="ECO:0000256" key="5">
    <source>
        <dbReference type="ARBA" id="ARBA00022840"/>
    </source>
</evidence>
<feature type="compositionally biased region" description="Low complexity" evidence="6">
    <location>
        <begin position="454"/>
        <end position="468"/>
    </location>
</feature>
<dbReference type="PROSITE" id="PS00690">
    <property type="entry name" value="DEAH_ATP_HELICASE"/>
    <property type="match status" value="1"/>
</dbReference>
<dbReference type="InterPro" id="IPR027417">
    <property type="entry name" value="P-loop_NTPase"/>
</dbReference>